<dbReference type="EMBL" id="DSMG01000161">
    <property type="protein sequence ID" value="HDX32834.1"/>
    <property type="molecule type" value="Genomic_DNA"/>
</dbReference>
<proteinExistence type="predicted"/>
<protein>
    <recommendedName>
        <fullName evidence="2">Aminoglycoside phosphotransferase domain-containing protein</fullName>
    </recommendedName>
</protein>
<dbReference type="InterPro" id="IPR045780">
    <property type="entry name" value="DUF6206"/>
</dbReference>
<gene>
    <name evidence="1" type="ORF">ENQ20_15305</name>
</gene>
<evidence type="ECO:0000313" key="1">
    <source>
        <dbReference type="EMBL" id="HDX32834.1"/>
    </source>
</evidence>
<comment type="caution">
    <text evidence="1">The sequence shown here is derived from an EMBL/GenBank/DDBJ whole genome shotgun (WGS) entry which is preliminary data.</text>
</comment>
<sequence length="315" mass="36677">MNELPSLDIERLEQFEAGLNLAHPERSTIPPQILGYGEISAVLAIGNDGLAYKRMSMFLSEEEVEGYRFAFKRYVEALTEAGLKVAPSRLVQLKQRCGAHYVLYLVQPRLPGHAIGNRHVQTAKVESAERLLESTLRELVKVAEYNRKQAGTQALGIDGQISNWAVIGEGGDVRPTLCYFDITTPLLRQAGVELLNAELFLRSAPSFLRWMLRRFFLQDVLDRYYDFRRVVIDLIANLYKEGRPDLIPPWIERTNRFFAEQALTIEPLQRREIDAYYREDAFIWRFYLAARRLDRRLHRWRSRTYPYLLPEINAR</sequence>
<dbReference type="AlphaFoldDB" id="A0A7C1FK55"/>
<organism evidence="1">
    <name type="scientific">Caldilinea aerophila</name>
    <dbReference type="NCBI Taxonomy" id="133453"/>
    <lineage>
        <taxon>Bacteria</taxon>
        <taxon>Bacillati</taxon>
        <taxon>Chloroflexota</taxon>
        <taxon>Caldilineae</taxon>
        <taxon>Caldilineales</taxon>
        <taxon>Caldilineaceae</taxon>
        <taxon>Caldilinea</taxon>
    </lineage>
</organism>
<accession>A0A7C1FK55</accession>
<reference evidence="1" key="1">
    <citation type="journal article" date="2020" name="mSystems">
        <title>Genome- and Community-Level Interaction Insights into Carbon Utilization and Element Cycling Functions of Hydrothermarchaeota in Hydrothermal Sediment.</title>
        <authorList>
            <person name="Zhou Z."/>
            <person name="Liu Y."/>
            <person name="Xu W."/>
            <person name="Pan J."/>
            <person name="Luo Z.H."/>
            <person name="Li M."/>
        </authorList>
    </citation>
    <scope>NUCLEOTIDE SEQUENCE [LARGE SCALE GENOMIC DNA]</scope>
    <source>
        <strain evidence="1">SpSt-289</strain>
    </source>
</reference>
<evidence type="ECO:0008006" key="2">
    <source>
        <dbReference type="Google" id="ProtNLM"/>
    </source>
</evidence>
<name>A0A7C1FK55_9CHLR</name>
<dbReference type="Pfam" id="PF19709">
    <property type="entry name" value="DUF6206"/>
    <property type="match status" value="1"/>
</dbReference>